<evidence type="ECO:0000313" key="2">
    <source>
        <dbReference type="EMBL" id="MPC15578.1"/>
    </source>
</evidence>
<protein>
    <submittedName>
        <fullName evidence="2">Zinc finger FYVE domain-containing protein 9</fullName>
    </submittedName>
</protein>
<evidence type="ECO:0000313" key="3">
    <source>
        <dbReference type="Proteomes" id="UP000324222"/>
    </source>
</evidence>
<dbReference type="PANTHER" id="PTHR46319:SF3">
    <property type="entry name" value="ZINC FINGER FYVE DOMAIN-CONTAINING PROTEIN"/>
    <property type="match status" value="1"/>
</dbReference>
<dbReference type="SMART" id="SM01421">
    <property type="entry name" value="DUF3480"/>
    <property type="match status" value="1"/>
</dbReference>
<dbReference type="AlphaFoldDB" id="A0A5B7D271"/>
<dbReference type="PANTHER" id="PTHR46319">
    <property type="entry name" value="ZINC FINGER FYVE DOMAIN-CONTAINING PROTEIN"/>
    <property type="match status" value="1"/>
</dbReference>
<sequence length="336" mass="37401">MMAKLRDALQNMRDFDIPCGPTSAPQPDEMVVIRWTSDDKNFNVGIKSPVDEKQMDGVPSVKIHSGTDYISNSHLIRWTEVFILQGETNNTADINLSRLSELLARSFCVALTPHLSELYTTGHTRLGLRTTLHQDNVGYEAGSGGARLAPACMNDLDNELVPVIHRAASNITQQPIILELVFHIMEHGENGPMNHSCGQPLVAHVLVSLEKSDEFCATFQWPVHGVLHATLTPQGGPQNLTTASPGTYWTQKMSTAPRGCLSLEEDSFHTTQCCMMDTRLSDEQTNIMLMPVVKQNYQIRLSAWWSDHLVLGCGWMTHRPAITNKIHQAVSSCEWD</sequence>
<dbReference type="GO" id="GO:0016197">
    <property type="term" value="P:endosomal transport"/>
    <property type="evidence" value="ECO:0007669"/>
    <property type="project" value="TreeGrafter"/>
</dbReference>
<dbReference type="OrthoDB" id="5872154at2759"/>
<gene>
    <name evidence="2" type="primary">ZFYVE9_0</name>
    <name evidence="2" type="ORF">E2C01_008377</name>
</gene>
<reference evidence="2 3" key="1">
    <citation type="submission" date="2019-05" db="EMBL/GenBank/DDBJ databases">
        <title>Another draft genome of Portunus trituberculatus and its Hox gene families provides insights of decapod evolution.</title>
        <authorList>
            <person name="Jeong J.-H."/>
            <person name="Song I."/>
            <person name="Kim S."/>
            <person name="Choi T."/>
            <person name="Kim D."/>
            <person name="Ryu S."/>
            <person name="Kim W."/>
        </authorList>
    </citation>
    <scope>NUCLEOTIDE SEQUENCE [LARGE SCALE GENOMIC DNA]</scope>
    <source>
        <tissue evidence="2">Muscle</tissue>
    </source>
</reference>
<dbReference type="EMBL" id="VSRR010000438">
    <property type="protein sequence ID" value="MPC15578.1"/>
    <property type="molecule type" value="Genomic_DNA"/>
</dbReference>
<name>A0A5B7D271_PORTR</name>
<keyword evidence="3" id="KW-1185">Reference proteome</keyword>
<dbReference type="Pfam" id="PF11979">
    <property type="entry name" value="SARA_C"/>
    <property type="match status" value="1"/>
</dbReference>
<dbReference type="Proteomes" id="UP000324222">
    <property type="component" value="Unassembled WGS sequence"/>
</dbReference>
<organism evidence="2 3">
    <name type="scientific">Portunus trituberculatus</name>
    <name type="common">Swimming crab</name>
    <name type="synonym">Neptunus trituberculatus</name>
    <dbReference type="NCBI Taxonomy" id="210409"/>
    <lineage>
        <taxon>Eukaryota</taxon>
        <taxon>Metazoa</taxon>
        <taxon>Ecdysozoa</taxon>
        <taxon>Arthropoda</taxon>
        <taxon>Crustacea</taxon>
        <taxon>Multicrustacea</taxon>
        <taxon>Malacostraca</taxon>
        <taxon>Eumalacostraca</taxon>
        <taxon>Eucarida</taxon>
        <taxon>Decapoda</taxon>
        <taxon>Pleocyemata</taxon>
        <taxon>Brachyura</taxon>
        <taxon>Eubrachyura</taxon>
        <taxon>Portunoidea</taxon>
        <taxon>Portunidae</taxon>
        <taxon>Portuninae</taxon>
        <taxon>Portunus</taxon>
    </lineage>
</organism>
<proteinExistence type="predicted"/>
<comment type="caution">
    <text evidence="2">The sequence shown here is derived from an EMBL/GenBank/DDBJ whole genome shotgun (WGS) entry which is preliminary data.</text>
</comment>
<dbReference type="GO" id="GO:0031901">
    <property type="term" value="C:early endosome membrane"/>
    <property type="evidence" value="ECO:0007669"/>
    <property type="project" value="TreeGrafter"/>
</dbReference>
<accession>A0A5B7D271</accession>
<evidence type="ECO:0000259" key="1">
    <source>
        <dbReference type="SMART" id="SM01421"/>
    </source>
</evidence>
<dbReference type="InterPro" id="IPR022557">
    <property type="entry name" value="SARA-like_C"/>
</dbReference>
<dbReference type="Gene3D" id="3.30.500.40">
    <property type="match status" value="1"/>
</dbReference>
<feature type="domain" description="Smad anchor for receptor activation-like C-terminal" evidence="1">
    <location>
        <begin position="1"/>
        <end position="164"/>
    </location>
</feature>
<dbReference type="Gene3D" id="3.30.1360.220">
    <property type="entry name" value="Domain of unknown function (DUF3480), N-terminal subdomain"/>
    <property type="match status" value="1"/>
</dbReference>